<evidence type="ECO:0000256" key="6">
    <source>
        <dbReference type="SAM" id="Phobius"/>
    </source>
</evidence>
<keyword evidence="8" id="KW-1185">Reference proteome</keyword>
<evidence type="ECO:0000256" key="3">
    <source>
        <dbReference type="ARBA" id="ARBA00022692"/>
    </source>
</evidence>
<feature type="transmembrane region" description="Helical" evidence="6">
    <location>
        <begin position="136"/>
        <end position="163"/>
    </location>
</feature>
<dbReference type="PANTHER" id="PTHR23320:SF128">
    <property type="entry name" value="MEMBRANE-SPANNING 4-DOMAINS SUBFAMILY A MEMBER 4A"/>
    <property type="match status" value="1"/>
</dbReference>
<dbReference type="Pfam" id="PF04103">
    <property type="entry name" value="CD20"/>
    <property type="match status" value="1"/>
</dbReference>
<proteinExistence type="inferred from homology"/>
<dbReference type="AlphaFoldDB" id="A0AAY5L7P1"/>
<feature type="transmembrane region" description="Helical" evidence="6">
    <location>
        <begin position="183"/>
        <end position="205"/>
    </location>
</feature>
<dbReference type="InterPro" id="IPR030417">
    <property type="entry name" value="MS4A"/>
</dbReference>
<name>A0AAY5L7P1_ESOLU</name>
<dbReference type="GeneTree" id="ENSGT00940000163727"/>
<feature type="transmembrane region" description="Helical" evidence="6">
    <location>
        <begin position="72"/>
        <end position="95"/>
    </location>
</feature>
<keyword evidence="4 6" id="KW-1133">Transmembrane helix</keyword>
<evidence type="ECO:0000256" key="2">
    <source>
        <dbReference type="ARBA" id="ARBA00009565"/>
    </source>
</evidence>
<protein>
    <submittedName>
        <fullName evidence="7">Uncharacterized protein</fullName>
    </submittedName>
</protein>
<feature type="transmembrane region" description="Helical" evidence="6">
    <location>
        <begin position="101"/>
        <end position="124"/>
    </location>
</feature>
<evidence type="ECO:0000313" key="8">
    <source>
        <dbReference type="Proteomes" id="UP000265140"/>
    </source>
</evidence>
<reference evidence="7" key="2">
    <citation type="submission" date="2025-08" db="UniProtKB">
        <authorList>
            <consortium name="Ensembl"/>
        </authorList>
    </citation>
    <scope>IDENTIFICATION</scope>
</reference>
<reference evidence="7 8" key="1">
    <citation type="submission" date="2020-02" db="EMBL/GenBank/DDBJ databases">
        <title>Esox lucius (northern pike) genome, fEsoLuc1, primary haplotype.</title>
        <authorList>
            <person name="Myers G."/>
            <person name="Karagic N."/>
            <person name="Meyer A."/>
            <person name="Pippel M."/>
            <person name="Reichard M."/>
            <person name="Winkler S."/>
            <person name="Tracey A."/>
            <person name="Sims Y."/>
            <person name="Howe K."/>
            <person name="Rhie A."/>
            <person name="Formenti G."/>
            <person name="Durbin R."/>
            <person name="Fedrigo O."/>
            <person name="Jarvis E.D."/>
        </authorList>
    </citation>
    <scope>NUCLEOTIDE SEQUENCE [LARGE SCALE GENOMIC DNA]</scope>
</reference>
<dbReference type="PANTHER" id="PTHR23320">
    <property type="entry name" value="MEMBRANE-SPANNING 4-DOMAINS SUBFAMILY A MS4A -RELATED"/>
    <property type="match status" value="1"/>
</dbReference>
<dbReference type="InterPro" id="IPR007237">
    <property type="entry name" value="CD20-like"/>
</dbReference>
<organism evidence="7 8">
    <name type="scientific">Esox lucius</name>
    <name type="common">Northern pike</name>
    <dbReference type="NCBI Taxonomy" id="8010"/>
    <lineage>
        <taxon>Eukaryota</taxon>
        <taxon>Metazoa</taxon>
        <taxon>Chordata</taxon>
        <taxon>Craniata</taxon>
        <taxon>Vertebrata</taxon>
        <taxon>Euteleostomi</taxon>
        <taxon>Actinopterygii</taxon>
        <taxon>Neopterygii</taxon>
        <taxon>Teleostei</taxon>
        <taxon>Protacanthopterygii</taxon>
        <taxon>Esociformes</taxon>
        <taxon>Esocidae</taxon>
        <taxon>Esox</taxon>
    </lineage>
</organism>
<evidence type="ECO:0000256" key="4">
    <source>
        <dbReference type="ARBA" id="ARBA00022989"/>
    </source>
</evidence>
<dbReference type="GO" id="GO:0016020">
    <property type="term" value="C:membrane"/>
    <property type="evidence" value="ECO:0007669"/>
    <property type="project" value="UniProtKB-SubCell"/>
</dbReference>
<keyword evidence="5 6" id="KW-0472">Membrane</keyword>
<dbReference type="Proteomes" id="UP000265140">
    <property type="component" value="Chromosome 11"/>
</dbReference>
<evidence type="ECO:0000256" key="5">
    <source>
        <dbReference type="ARBA" id="ARBA00023136"/>
    </source>
</evidence>
<reference evidence="7" key="3">
    <citation type="submission" date="2025-09" db="UniProtKB">
        <authorList>
            <consortium name="Ensembl"/>
        </authorList>
    </citation>
    <scope>IDENTIFICATION</scope>
</reference>
<evidence type="ECO:0000313" key="7">
    <source>
        <dbReference type="Ensembl" id="ENSELUP00000096525.1"/>
    </source>
</evidence>
<sequence length="277" mass="29439">VRLNSTPVRSTVLQTPLPPLKMSGSVTTTSNGVVVVTHVYPMGNREGVSSTPHSLGPRLSSVLERFRVGHPAALGTVQIMTGLTMLLLGIVMSVLSDSIGVFSGVFVWGSIIFVIAGSLTVAADNHLNKCLVKGSLGMNVVAAVTAGTGLVIHSLDAAGVMFYCYNADYTSCEMYWTRSQGVSGVLAVFSLLEFVVSLCVSGFACRAVCEGSDPEPVFIVGNHIPVPRDSLMTSSYEPFPLQNNYETVNYPKEPEGESTARGFQQCNLPPEYTAVVP</sequence>
<accession>A0AAY5L7P1</accession>
<evidence type="ECO:0000256" key="1">
    <source>
        <dbReference type="ARBA" id="ARBA00004141"/>
    </source>
</evidence>
<comment type="subcellular location">
    <subcellularLocation>
        <location evidence="1">Membrane</location>
        <topology evidence="1">Multi-pass membrane protein</topology>
    </subcellularLocation>
</comment>
<keyword evidence="3 6" id="KW-0812">Transmembrane</keyword>
<dbReference type="Ensembl" id="ENSELUT00000091349.1">
    <property type="protein sequence ID" value="ENSELUP00000096525.1"/>
    <property type="gene ID" value="ENSELUG00000045095.1"/>
</dbReference>
<comment type="similarity">
    <text evidence="2">Belongs to the MS4A family.</text>
</comment>